<organism evidence="4 5">
    <name type="scientific">Coccomyxa viridis</name>
    <dbReference type="NCBI Taxonomy" id="1274662"/>
    <lineage>
        <taxon>Eukaryota</taxon>
        <taxon>Viridiplantae</taxon>
        <taxon>Chlorophyta</taxon>
        <taxon>core chlorophytes</taxon>
        <taxon>Trebouxiophyceae</taxon>
        <taxon>Trebouxiophyceae incertae sedis</taxon>
        <taxon>Coccomyxaceae</taxon>
        <taxon>Coccomyxa</taxon>
    </lineage>
</organism>
<evidence type="ECO:0000256" key="1">
    <source>
        <dbReference type="ARBA" id="ARBA00007598"/>
    </source>
</evidence>
<dbReference type="InterPro" id="IPR008927">
    <property type="entry name" value="6-PGluconate_DH-like_C_sf"/>
</dbReference>
<dbReference type="InterPro" id="IPR006115">
    <property type="entry name" value="6PGDH_NADP-bd"/>
</dbReference>
<dbReference type="GO" id="GO:0051287">
    <property type="term" value="F:NAD binding"/>
    <property type="evidence" value="ECO:0007669"/>
    <property type="project" value="InterPro"/>
</dbReference>
<dbReference type="GO" id="GO:0016491">
    <property type="term" value="F:oxidoreductase activity"/>
    <property type="evidence" value="ECO:0007669"/>
    <property type="project" value="InterPro"/>
</dbReference>
<accession>A0AAV1I0X9</accession>
<dbReference type="EMBL" id="CAUYUE010000005">
    <property type="protein sequence ID" value="CAK0771721.1"/>
    <property type="molecule type" value="Genomic_DNA"/>
</dbReference>
<proteinExistence type="inferred from homology"/>
<dbReference type="PANTHER" id="PTHR43580">
    <property type="entry name" value="OXIDOREDUCTASE GLYR1-RELATED"/>
    <property type="match status" value="1"/>
</dbReference>
<evidence type="ECO:0000313" key="4">
    <source>
        <dbReference type="EMBL" id="CAK0771721.1"/>
    </source>
</evidence>
<evidence type="ECO:0000313" key="5">
    <source>
        <dbReference type="Proteomes" id="UP001314263"/>
    </source>
</evidence>
<dbReference type="GO" id="GO:0050661">
    <property type="term" value="F:NADP binding"/>
    <property type="evidence" value="ECO:0007669"/>
    <property type="project" value="InterPro"/>
</dbReference>
<dbReference type="InterPro" id="IPR029154">
    <property type="entry name" value="HIBADH-like_NADP-bd"/>
</dbReference>
<keyword evidence="5" id="KW-1185">Reference proteome</keyword>
<dbReference type="InterPro" id="IPR002204">
    <property type="entry name" value="3-OH-isobutyrate_DH-rel_CS"/>
</dbReference>
<dbReference type="InterPro" id="IPR051265">
    <property type="entry name" value="HIBADH-related_NP60_sf"/>
</dbReference>
<dbReference type="InterPro" id="IPR013328">
    <property type="entry name" value="6PGD_dom2"/>
</dbReference>
<feature type="domain" description="6-phosphogluconate dehydrogenase NADP-binding" evidence="2">
    <location>
        <begin position="85"/>
        <end position="237"/>
    </location>
</feature>
<dbReference type="Pfam" id="PF03446">
    <property type="entry name" value="NAD_binding_2"/>
    <property type="match status" value="1"/>
</dbReference>
<evidence type="ECO:0000259" key="2">
    <source>
        <dbReference type="Pfam" id="PF03446"/>
    </source>
</evidence>
<dbReference type="Proteomes" id="UP001314263">
    <property type="component" value="Unassembled WGS sequence"/>
</dbReference>
<sequence>MPLTFRQASSGPSSVCLPLGQRISSSCCSQLSTGQSIVLLRSQTAGKLDLPLSFLSVAHSPVSKRGSPRRAAIVMAAATENANLKIGFLGLGIMGVAMARNLMKAGYSVTVWNRSPDKCKELEGEGASVAGSAADCVAASDITVAMLADPAAALAVARDAASGLAAGKGYVDASTVDAETAQQVSQIVKEAGGSYLEAPVSGSKQPAEQGTLIFLCGGDQALFDKAGPLLDVMGKAKLFLGNVGNGANMKLVVNMIMGAFMVSSAEGLELAKGVGLKGEDLIEVVNMAAIATPMFKLKAPSMVQGKYPTAFPLKHQQKDMRLALEAAEQSGIMLPVAAAANDMYKKAMDGGRGDEDFSAVKESLHIPNRPNVDMTVVN</sequence>
<gene>
    <name evidence="4" type="ORF">CVIRNUC_003889</name>
</gene>
<dbReference type="FunFam" id="3.40.50.720:FF:000058">
    <property type="entry name" value="Putative oxidoreductase GLYR1 homolog"/>
    <property type="match status" value="1"/>
</dbReference>
<dbReference type="PANTHER" id="PTHR43580:SF2">
    <property type="entry name" value="CYTOKINE-LIKE NUCLEAR FACTOR N-PAC"/>
    <property type="match status" value="1"/>
</dbReference>
<evidence type="ECO:0000259" key="3">
    <source>
        <dbReference type="Pfam" id="PF14833"/>
    </source>
</evidence>
<dbReference type="PROSITE" id="PS00895">
    <property type="entry name" value="3_HYDROXYISOBUT_DH"/>
    <property type="match status" value="1"/>
</dbReference>
<comment type="caution">
    <text evidence="4">The sequence shown here is derived from an EMBL/GenBank/DDBJ whole genome shotgun (WGS) entry which is preliminary data.</text>
</comment>
<dbReference type="Gene3D" id="3.40.50.720">
    <property type="entry name" value="NAD(P)-binding Rossmann-like Domain"/>
    <property type="match status" value="1"/>
</dbReference>
<dbReference type="Gene3D" id="1.10.1040.10">
    <property type="entry name" value="N-(1-d-carboxylethyl)-l-norvaline Dehydrogenase, domain 2"/>
    <property type="match status" value="1"/>
</dbReference>
<protein>
    <submittedName>
        <fullName evidence="4">Uncharacterized protein</fullName>
    </submittedName>
</protein>
<comment type="similarity">
    <text evidence="1">Belongs to the HIBADH-related family. NP60 subfamily.</text>
</comment>
<dbReference type="SUPFAM" id="SSF51735">
    <property type="entry name" value="NAD(P)-binding Rossmann-fold domains"/>
    <property type="match status" value="1"/>
</dbReference>
<name>A0AAV1I0X9_9CHLO</name>
<dbReference type="SUPFAM" id="SSF48179">
    <property type="entry name" value="6-phosphogluconate dehydrogenase C-terminal domain-like"/>
    <property type="match status" value="1"/>
</dbReference>
<feature type="domain" description="3-hydroxyisobutyrate dehydrogenase-like NAD-binding" evidence="3">
    <location>
        <begin position="244"/>
        <end position="360"/>
    </location>
</feature>
<dbReference type="Pfam" id="PF14833">
    <property type="entry name" value="NAD_binding_11"/>
    <property type="match status" value="1"/>
</dbReference>
<dbReference type="InterPro" id="IPR036291">
    <property type="entry name" value="NAD(P)-bd_dom_sf"/>
</dbReference>
<dbReference type="AlphaFoldDB" id="A0AAV1I0X9"/>
<reference evidence="4 5" key="1">
    <citation type="submission" date="2023-10" db="EMBL/GenBank/DDBJ databases">
        <authorList>
            <person name="Maclean D."/>
            <person name="Macfadyen A."/>
        </authorList>
    </citation>
    <scope>NUCLEOTIDE SEQUENCE [LARGE SCALE GENOMIC DNA]</scope>
</reference>